<evidence type="ECO:0000313" key="2">
    <source>
        <dbReference type="Proteomes" id="UP001286313"/>
    </source>
</evidence>
<comment type="caution">
    <text evidence="1">The sequence shown here is derived from an EMBL/GenBank/DDBJ whole genome shotgun (WGS) entry which is preliminary data.</text>
</comment>
<dbReference type="AlphaFoldDB" id="A0AAE1BNU7"/>
<reference evidence="1" key="1">
    <citation type="submission" date="2023-10" db="EMBL/GenBank/DDBJ databases">
        <title>Genome assemblies of two species of porcelain crab, Petrolisthes cinctipes and Petrolisthes manimaculis (Anomura: Porcellanidae).</title>
        <authorList>
            <person name="Angst P."/>
        </authorList>
    </citation>
    <scope>NUCLEOTIDE SEQUENCE</scope>
    <source>
        <strain evidence="1">PB745_01</strain>
        <tissue evidence="1">Gill</tissue>
    </source>
</reference>
<proteinExistence type="predicted"/>
<evidence type="ECO:0000313" key="1">
    <source>
        <dbReference type="EMBL" id="KAK3853833.1"/>
    </source>
</evidence>
<organism evidence="1 2">
    <name type="scientific">Petrolisthes cinctipes</name>
    <name type="common">Flat porcelain crab</name>
    <dbReference type="NCBI Taxonomy" id="88211"/>
    <lineage>
        <taxon>Eukaryota</taxon>
        <taxon>Metazoa</taxon>
        <taxon>Ecdysozoa</taxon>
        <taxon>Arthropoda</taxon>
        <taxon>Crustacea</taxon>
        <taxon>Multicrustacea</taxon>
        <taxon>Malacostraca</taxon>
        <taxon>Eumalacostraca</taxon>
        <taxon>Eucarida</taxon>
        <taxon>Decapoda</taxon>
        <taxon>Pleocyemata</taxon>
        <taxon>Anomura</taxon>
        <taxon>Galatheoidea</taxon>
        <taxon>Porcellanidae</taxon>
        <taxon>Petrolisthes</taxon>
    </lineage>
</organism>
<sequence length="66" mass="6975">MCMYENVHAEVGGGGVVSEATHGRDHVGESSLTHLQSPASPFCCPSSYCLTSVPPHPLGQKSHYCC</sequence>
<name>A0AAE1BNU7_PETCI</name>
<gene>
    <name evidence="1" type="ORF">Pcinc_039645</name>
</gene>
<protein>
    <submittedName>
        <fullName evidence="1">Uncharacterized protein</fullName>
    </submittedName>
</protein>
<accession>A0AAE1BNU7</accession>
<dbReference type="EMBL" id="JAWQEG010006808">
    <property type="protein sequence ID" value="KAK3853833.1"/>
    <property type="molecule type" value="Genomic_DNA"/>
</dbReference>
<keyword evidence="2" id="KW-1185">Reference proteome</keyword>
<dbReference type="Proteomes" id="UP001286313">
    <property type="component" value="Unassembled WGS sequence"/>
</dbReference>